<feature type="compositionally biased region" description="Low complexity" evidence="2">
    <location>
        <begin position="451"/>
        <end position="461"/>
    </location>
</feature>
<dbReference type="Proteomes" id="UP000075714">
    <property type="component" value="Unassembled WGS sequence"/>
</dbReference>
<keyword evidence="1" id="KW-0802">TPR repeat</keyword>
<organism evidence="3 4">
    <name type="scientific">Gonium pectorale</name>
    <name type="common">Green alga</name>
    <dbReference type="NCBI Taxonomy" id="33097"/>
    <lineage>
        <taxon>Eukaryota</taxon>
        <taxon>Viridiplantae</taxon>
        <taxon>Chlorophyta</taxon>
        <taxon>core chlorophytes</taxon>
        <taxon>Chlorophyceae</taxon>
        <taxon>CS clade</taxon>
        <taxon>Chlamydomonadales</taxon>
        <taxon>Volvocaceae</taxon>
        <taxon>Gonium</taxon>
    </lineage>
</organism>
<feature type="region of interest" description="Disordered" evidence="2">
    <location>
        <begin position="545"/>
        <end position="564"/>
    </location>
</feature>
<accession>A0A150G7I1</accession>
<dbReference type="PANTHER" id="PTHR47689:SF2">
    <property type="entry name" value="TETRATRICOPEPTIDE REPEAT (TPR)-LIKE SUPERFAMILY PROTEIN"/>
    <property type="match status" value="1"/>
</dbReference>
<dbReference type="STRING" id="33097.A0A150G7I1"/>
<name>A0A150G7I1_GONPE</name>
<evidence type="ECO:0000256" key="1">
    <source>
        <dbReference type="PROSITE-ProRule" id="PRU00339"/>
    </source>
</evidence>
<gene>
    <name evidence="3" type="ORF">GPECTOR_56g396</name>
</gene>
<feature type="region of interest" description="Disordered" evidence="2">
    <location>
        <begin position="397"/>
        <end position="461"/>
    </location>
</feature>
<proteinExistence type="predicted"/>
<reference evidence="4" key="1">
    <citation type="journal article" date="2016" name="Nat. Commun.">
        <title>The Gonium pectorale genome demonstrates co-option of cell cycle regulation during the evolution of multicellularity.</title>
        <authorList>
            <person name="Hanschen E.R."/>
            <person name="Marriage T.N."/>
            <person name="Ferris P.J."/>
            <person name="Hamaji T."/>
            <person name="Toyoda A."/>
            <person name="Fujiyama A."/>
            <person name="Neme R."/>
            <person name="Noguchi H."/>
            <person name="Minakuchi Y."/>
            <person name="Suzuki M."/>
            <person name="Kawai-Toyooka H."/>
            <person name="Smith D.R."/>
            <person name="Sparks H."/>
            <person name="Anderson J."/>
            <person name="Bakaric R."/>
            <person name="Luria V."/>
            <person name="Karger A."/>
            <person name="Kirschner M.W."/>
            <person name="Durand P.M."/>
            <person name="Michod R.E."/>
            <person name="Nozaki H."/>
            <person name="Olson B.J."/>
        </authorList>
    </citation>
    <scope>NUCLEOTIDE SEQUENCE [LARGE SCALE GENOMIC DNA]</scope>
    <source>
        <strain evidence="4">NIES-2863</strain>
    </source>
</reference>
<dbReference type="SUPFAM" id="SSF48452">
    <property type="entry name" value="TPR-like"/>
    <property type="match status" value="1"/>
</dbReference>
<sequence length="586" mass="60661">MFESLGLFPSCNPPLSTWAAAAPAAGPGPGPEGPAPLTNHPLEYDPVTNEHTAKMTLARNAALEFYNAGKYAQAEAKFREAVAEAQLGFEPGDPHIASAKNNLAEFLRNTGRWDEAERLYKEALDLLERNFGEKHWLFVSALHNLALSYESRGQLDAARSAMERVVALRLAMFGPRHFLYADSLFALGHMLRAVPGRGREALSMMMEAVRLLEEAEKVQVNVVLHMLTEVAACHSADGNPGAAAAALRRALAHLATERGDDSAAASALSEQLVEAAEAAGRPAEAAAVAGAALAARRRMFGEGSLVVATSELRVAQSDELGPAPAPAPAADGPGPALRALQHADSAFRIAAAAAEECAKRGLLSGPSDDKLLKRLRAAHAMGSAAKLMATLAGVPEPATAPPQVPEAPATATAAASSSTARVPSRSWWPFGGGRGADEQRPAADEGGGNGPAAKAAKAGRAPLAEPVAELALADRRLEAAAAALTAATRAGRDLMQAVGSGRRQLPRGLSADELAGLLVESQLQLLDVLERLGLVLQAHVAAGQGQAAGRSRGDGKAGSGGGEGDVVARHRAVLEQQERVAAELLG</sequence>
<evidence type="ECO:0000256" key="2">
    <source>
        <dbReference type="SAM" id="MobiDB-lite"/>
    </source>
</evidence>
<comment type="caution">
    <text evidence="3">The sequence shown here is derived from an EMBL/GenBank/DDBJ whole genome shotgun (WGS) entry which is preliminary data.</text>
</comment>
<dbReference type="Pfam" id="PF13424">
    <property type="entry name" value="TPR_12"/>
    <property type="match status" value="1"/>
</dbReference>
<keyword evidence="4" id="KW-1185">Reference proteome</keyword>
<evidence type="ECO:0000313" key="3">
    <source>
        <dbReference type="EMBL" id="KXZ45300.1"/>
    </source>
</evidence>
<feature type="compositionally biased region" description="Low complexity" evidence="2">
    <location>
        <begin position="406"/>
        <end position="426"/>
    </location>
</feature>
<dbReference type="PROSITE" id="PS50005">
    <property type="entry name" value="TPR"/>
    <property type="match status" value="1"/>
</dbReference>
<dbReference type="InterPro" id="IPR019734">
    <property type="entry name" value="TPR_rpt"/>
</dbReference>
<protein>
    <submittedName>
        <fullName evidence="3">Uncharacterized protein</fullName>
    </submittedName>
</protein>
<dbReference type="PANTHER" id="PTHR47689">
    <property type="entry name" value="TETRATRICOPEPTIDE REPEAT (TPR)-LIKE SUPERFAMILY PROTEIN"/>
    <property type="match status" value="1"/>
</dbReference>
<dbReference type="InterPro" id="IPR011990">
    <property type="entry name" value="TPR-like_helical_dom_sf"/>
</dbReference>
<feature type="repeat" description="TPR" evidence="1">
    <location>
        <begin position="97"/>
        <end position="130"/>
    </location>
</feature>
<dbReference type="SMART" id="SM00028">
    <property type="entry name" value="TPR"/>
    <property type="match status" value="3"/>
</dbReference>
<dbReference type="OrthoDB" id="1658288at2759"/>
<dbReference type="EMBL" id="LSYV01000057">
    <property type="protein sequence ID" value="KXZ45300.1"/>
    <property type="molecule type" value="Genomic_DNA"/>
</dbReference>
<evidence type="ECO:0000313" key="4">
    <source>
        <dbReference type="Proteomes" id="UP000075714"/>
    </source>
</evidence>
<dbReference type="Gene3D" id="1.25.40.10">
    <property type="entry name" value="Tetratricopeptide repeat domain"/>
    <property type="match status" value="1"/>
</dbReference>
<dbReference type="AlphaFoldDB" id="A0A150G7I1"/>